<protein>
    <recommendedName>
        <fullName evidence="5">C2H2-type domain-containing protein</fullName>
    </recommendedName>
</protein>
<dbReference type="Proteomes" id="UP000315295">
    <property type="component" value="Unassembled WGS sequence"/>
</dbReference>
<feature type="coiled-coil region" evidence="2">
    <location>
        <begin position="475"/>
        <end position="502"/>
    </location>
</feature>
<dbReference type="STRING" id="106549.A0A540LXQ1"/>
<dbReference type="GO" id="GO:0008270">
    <property type="term" value="F:zinc ion binding"/>
    <property type="evidence" value="ECO:0007669"/>
    <property type="project" value="UniProtKB-KW"/>
</dbReference>
<evidence type="ECO:0000256" key="4">
    <source>
        <dbReference type="SAM" id="Phobius"/>
    </source>
</evidence>
<dbReference type="InterPro" id="IPR013087">
    <property type="entry name" value="Znf_C2H2_type"/>
</dbReference>
<feature type="domain" description="C2H2-type" evidence="5">
    <location>
        <begin position="107"/>
        <end position="134"/>
    </location>
</feature>
<keyword evidence="4" id="KW-0812">Transmembrane</keyword>
<dbReference type="AlphaFoldDB" id="A0A540LXQ1"/>
<evidence type="ECO:0000256" key="2">
    <source>
        <dbReference type="SAM" id="Coils"/>
    </source>
</evidence>
<keyword evidence="2" id="KW-0175">Coiled coil</keyword>
<proteinExistence type="predicted"/>
<feature type="compositionally biased region" description="Low complexity" evidence="3">
    <location>
        <begin position="80"/>
        <end position="96"/>
    </location>
</feature>
<keyword evidence="1" id="KW-0862">Zinc</keyword>
<evidence type="ECO:0000313" key="6">
    <source>
        <dbReference type="EMBL" id="TQD91042.1"/>
    </source>
</evidence>
<evidence type="ECO:0000256" key="3">
    <source>
        <dbReference type="SAM" id="MobiDB-lite"/>
    </source>
</evidence>
<dbReference type="PANTHER" id="PTHR33538:SF2">
    <property type="entry name" value="PROTEIN GAMETE EXPRESSED 1"/>
    <property type="match status" value="1"/>
</dbReference>
<evidence type="ECO:0000313" key="7">
    <source>
        <dbReference type="Proteomes" id="UP000315295"/>
    </source>
</evidence>
<feature type="transmembrane region" description="Helical" evidence="4">
    <location>
        <begin position="697"/>
        <end position="717"/>
    </location>
</feature>
<reference evidence="6 7" key="1">
    <citation type="journal article" date="2019" name="G3 (Bethesda)">
        <title>Sequencing of a Wild Apple (Malus baccata) Genome Unravels the Differences Between Cultivated and Wild Apple Species Regarding Disease Resistance and Cold Tolerance.</title>
        <authorList>
            <person name="Chen X."/>
        </authorList>
    </citation>
    <scope>NUCLEOTIDE SEQUENCE [LARGE SCALE GENOMIC DNA]</scope>
    <source>
        <strain evidence="7">cv. Shandingzi</strain>
        <tissue evidence="6">Leaves</tissue>
    </source>
</reference>
<keyword evidence="7" id="KW-1185">Reference proteome</keyword>
<feature type="region of interest" description="Disordered" evidence="3">
    <location>
        <begin position="74"/>
        <end position="100"/>
    </location>
</feature>
<evidence type="ECO:0000256" key="1">
    <source>
        <dbReference type="PROSITE-ProRule" id="PRU00042"/>
    </source>
</evidence>
<dbReference type="PROSITE" id="PS00028">
    <property type="entry name" value="ZINC_FINGER_C2H2_1"/>
    <property type="match status" value="1"/>
</dbReference>
<comment type="caution">
    <text evidence="6">The sequence shown here is derived from an EMBL/GenBank/DDBJ whole genome shotgun (WGS) entry which is preliminary data.</text>
</comment>
<dbReference type="InterPro" id="IPR040346">
    <property type="entry name" value="GEX1/Brambleberry"/>
</dbReference>
<dbReference type="EMBL" id="VIEB01000434">
    <property type="protein sequence ID" value="TQD91042.1"/>
    <property type="molecule type" value="Genomic_DNA"/>
</dbReference>
<dbReference type="PANTHER" id="PTHR33538">
    <property type="entry name" value="PROTEIN GAMETE EXPRESSED 1"/>
    <property type="match status" value="1"/>
</dbReference>
<keyword evidence="4" id="KW-1133">Transmembrane helix</keyword>
<accession>A0A540LXQ1</accession>
<feature type="coiled-coil region" evidence="2">
    <location>
        <begin position="373"/>
        <end position="400"/>
    </location>
</feature>
<gene>
    <name evidence="6" type="ORF">C1H46_023376</name>
</gene>
<organism evidence="6 7">
    <name type="scientific">Malus baccata</name>
    <name type="common">Siberian crab apple</name>
    <name type="synonym">Pyrus baccata</name>
    <dbReference type="NCBI Taxonomy" id="106549"/>
    <lineage>
        <taxon>Eukaryota</taxon>
        <taxon>Viridiplantae</taxon>
        <taxon>Streptophyta</taxon>
        <taxon>Embryophyta</taxon>
        <taxon>Tracheophyta</taxon>
        <taxon>Spermatophyta</taxon>
        <taxon>Magnoliopsida</taxon>
        <taxon>eudicotyledons</taxon>
        <taxon>Gunneridae</taxon>
        <taxon>Pentapetalae</taxon>
        <taxon>rosids</taxon>
        <taxon>fabids</taxon>
        <taxon>Rosales</taxon>
        <taxon>Rosaceae</taxon>
        <taxon>Amygdaloideae</taxon>
        <taxon>Maleae</taxon>
        <taxon>Malus</taxon>
    </lineage>
</organism>
<name>A0A540LXQ1_MALBA</name>
<sequence length="801" mass="90088">MNTYIDLEVEASSANDSDVSSQVASNISIQDTSANTSKDSAAISFHFSNLNAAQQGLGPAVSLDLTHSFNKEDLGRRDSTGLSLSSTSESSNEPSSQNITSASPRLFSCNYCQCKFLSSQALGGHQNAHKKERTLAKRAMRMSTFSESYASLASLPLHGSSFRSLGIRAHSSVHQGFAPPVRPAEIGSGARFEHGFHKIARKLKYLPQMGNLSNLLLLLILVSTPLDCHSWGWFSSSDKTYSSENPSGTKDASGGSVGKFSMDGLDDQKGIQLVENAKKKLVGSDSCWQNAYRHLFAGCSEIFAVEDKRSRFAWHLSDCFQKDSGRPPFPSCDSKSAMHKCLKSLNDHEHKVYLEFYLETNSICHQLQARVFKHETERLVNELKNSAQYAESKLETIEEKAEYLLQGSNQIYDSLNSIDLRTQQVAETARNVGDHIGIVLKHSAAVYEQSKKIEASQSELQEGQVEMKRNLNEGMAVLQDSYSQLGKEIDILRDEAVEIEKEIIKVGGEMSSRMENLQSKADDIGNMAGLSLDKQHQLLDGQTTALKDLQFLTKFQSEALEESRSTLQRLAEYGHRQQEELLQKQQQLQQVHDHLMENSKSILAAQESFESKQASMFVALDKLFALHNAMLLESRIIKAFFIYSISIFVIYMFTSTKQTYTVRPWLYIGLCTTFLIEVAIIRFTVSDIEHQTWKINLFRSIFAVIALVQLIYAIFTYRDYEVLNHQLLHTLIEKVNGMQRNQKLSWEADSDLNWSSWIDTNLPEDVDSSEDPDYLVPEEVGGNFITASTLKEYDLRQRLLH</sequence>
<keyword evidence="4" id="KW-0472">Membrane</keyword>
<keyword evidence="1" id="KW-0863">Zinc-finger</keyword>
<feature type="transmembrane region" description="Helical" evidence="4">
    <location>
        <begin position="665"/>
        <end position="685"/>
    </location>
</feature>
<feature type="transmembrane region" description="Helical" evidence="4">
    <location>
        <begin position="636"/>
        <end position="653"/>
    </location>
</feature>
<dbReference type="Gene3D" id="3.30.160.60">
    <property type="entry name" value="Classic Zinc Finger"/>
    <property type="match status" value="1"/>
</dbReference>
<keyword evidence="1" id="KW-0479">Metal-binding</keyword>
<dbReference type="PROSITE" id="PS50157">
    <property type="entry name" value="ZINC_FINGER_C2H2_2"/>
    <property type="match status" value="1"/>
</dbReference>
<evidence type="ECO:0000259" key="5">
    <source>
        <dbReference type="PROSITE" id="PS50157"/>
    </source>
</evidence>